<keyword evidence="1" id="KW-1133">Transmembrane helix</keyword>
<dbReference type="AlphaFoldDB" id="A0A838ZNV3"/>
<keyword evidence="3" id="KW-1185">Reference proteome</keyword>
<evidence type="ECO:0000313" key="2">
    <source>
        <dbReference type="EMBL" id="MBA5629426.1"/>
    </source>
</evidence>
<sequence>MNIQLIGGISFGILGIYYSVYLYRDWIKDQKEKSHLAAARLIRGIGGAATLFLISIFCFYEFHTVDQ</sequence>
<comment type="caution">
    <text evidence="2">The sequence shown here is derived from an EMBL/GenBank/DDBJ whole genome shotgun (WGS) entry which is preliminary data.</text>
</comment>
<accession>A0A838ZNV3</accession>
<keyword evidence="1" id="KW-0812">Transmembrane</keyword>
<name>A0A838ZNV3_9FLAO</name>
<evidence type="ECO:0000256" key="1">
    <source>
        <dbReference type="SAM" id="Phobius"/>
    </source>
</evidence>
<evidence type="ECO:0000313" key="3">
    <source>
        <dbReference type="Proteomes" id="UP000552241"/>
    </source>
</evidence>
<dbReference type="EMBL" id="JACDZE010000001">
    <property type="protein sequence ID" value="MBA5629426.1"/>
    <property type="molecule type" value="Genomic_DNA"/>
</dbReference>
<feature type="transmembrane region" description="Helical" evidence="1">
    <location>
        <begin position="6"/>
        <end position="23"/>
    </location>
</feature>
<feature type="transmembrane region" description="Helical" evidence="1">
    <location>
        <begin position="44"/>
        <end position="62"/>
    </location>
</feature>
<organism evidence="2 3">
    <name type="scientific">Moheibacter lacus</name>
    <dbReference type="NCBI Taxonomy" id="2745851"/>
    <lineage>
        <taxon>Bacteria</taxon>
        <taxon>Pseudomonadati</taxon>
        <taxon>Bacteroidota</taxon>
        <taxon>Flavobacteriia</taxon>
        <taxon>Flavobacteriales</taxon>
        <taxon>Weeksellaceae</taxon>
        <taxon>Moheibacter</taxon>
    </lineage>
</organism>
<gene>
    <name evidence="2" type="ORF">HU137_06525</name>
</gene>
<proteinExistence type="predicted"/>
<keyword evidence="1" id="KW-0472">Membrane</keyword>
<reference evidence="2 3" key="1">
    <citation type="submission" date="2020-07" db="EMBL/GenBank/DDBJ databases">
        <title>Moheibacter lacus sp. nov., a member of the family Flavobacteriaceae isolated from freshwater lake sediment.</title>
        <authorList>
            <person name="Liu Y."/>
        </authorList>
    </citation>
    <scope>NUCLEOTIDE SEQUENCE [LARGE SCALE GENOMIC DNA]</scope>
    <source>
        <strain evidence="2 3">BDHS18</strain>
    </source>
</reference>
<protein>
    <submittedName>
        <fullName evidence="2">Uncharacterized protein</fullName>
    </submittedName>
</protein>
<dbReference type="RefSeq" id="WP_182042981.1">
    <property type="nucleotide sequence ID" value="NZ_JACDZE010000001.1"/>
</dbReference>
<dbReference type="Proteomes" id="UP000552241">
    <property type="component" value="Unassembled WGS sequence"/>
</dbReference>